<dbReference type="InterPro" id="IPR029261">
    <property type="entry name" value="Transposase_Znf"/>
</dbReference>
<dbReference type="EMBL" id="BAABBA010000005">
    <property type="protein sequence ID" value="GAA4286883.1"/>
    <property type="molecule type" value="Genomic_DNA"/>
</dbReference>
<proteinExistence type="predicted"/>
<evidence type="ECO:0000259" key="3">
    <source>
        <dbReference type="Pfam" id="PF14690"/>
    </source>
</evidence>
<dbReference type="InterPro" id="IPR032877">
    <property type="entry name" value="Transposase_HTH"/>
</dbReference>
<dbReference type="PANTHER" id="PTHR33498">
    <property type="entry name" value="TRANSPOSASE FOR INSERTION SEQUENCE ELEMENT IS1557"/>
    <property type="match status" value="1"/>
</dbReference>
<dbReference type="InterPro" id="IPR002560">
    <property type="entry name" value="Transposase_DDE"/>
</dbReference>
<dbReference type="Pfam" id="PF01610">
    <property type="entry name" value="DDE_Tnp_ISL3"/>
    <property type="match status" value="1"/>
</dbReference>
<keyword evidence="5" id="KW-1185">Reference proteome</keyword>
<evidence type="ECO:0000313" key="5">
    <source>
        <dbReference type="Proteomes" id="UP001499841"/>
    </source>
</evidence>
<dbReference type="InterPro" id="IPR047951">
    <property type="entry name" value="Transpos_ISL3"/>
</dbReference>
<organism evidence="4 5">
    <name type="scientific">Georgenia daeguensis</name>
    <dbReference type="NCBI Taxonomy" id="908355"/>
    <lineage>
        <taxon>Bacteria</taxon>
        <taxon>Bacillati</taxon>
        <taxon>Actinomycetota</taxon>
        <taxon>Actinomycetes</taxon>
        <taxon>Micrococcales</taxon>
        <taxon>Bogoriellaceae</taxon>
        <taxon>Georgenia</taxon>
    </lineage>
</organism>
<dbReference type="NCBIfam" id="NF033550">
    <property type="entry name" value="transpos_ISL3"/>
    <property type="match status" value="1"/>
</dbReference>
<feature type="domain" description="Transposase IS204/IS1001/IS1096/IS1165 helix-turn-helix" evidence="2">
    <location>
        <begin position="111"/>
        <end position="161"/>
    </location>
</feature>
<dbReference type="Pfam" id="PF13542">
    <property type="entry name" value="HTH_Tnp_ISL3"/>
    <property type="match status" value="1"/>
</dbReference>
<evidence type="ECO:0000259" key="1">
    <source>
        <dbReference type="Pfam" id="PF01610"/>
    </source>
</evidence>
<protein>
    <submittedName>
        <fullName evidence="4">ISL3-like element ISAar39 family transposase</fullName>
    </submittedName>
</protein>
<comment type="caution">
    <text evidence="4">The sequence shown here is derived from an EMBL/GenBank/DDBJ whole genome shotgun (WGS) entry which is preliminary data.</text>
</comment>
<evidence type="ECO:0000259" key="2">
    <source>
        <dbReference type="Pfam" id="PF13542"/>
    </source>
</evidence>
<dbReference type="PANTHER" id="PTHR33498:SF1">
    <property type="entry name" value="TRANSPOSASE FOR INSERTION SEQUENCE ELEMENT IS1557"/>
    <property type="match status" value="1"/>
</dbReference>
<reference evidence="5" key="1">
    <citation type="journal article" date="2019" name="Int. J. Syst. Evol. Microbiol.">
        <title>The Global Catalogue of Microorganisms (GCM) 10K type strain sequencing project: providing services to taxonomists for standard genome sequencing and annotation.</title>
        <authorList>
            <consortium name="The Broad Institute Genomics Platform"/>
            <consortium name="The Broad Institute Genome Sequencing Center for Infectious Disease"/>
            <person name="Wu L."/>
            <person name="Ma J."/>
        </authorList>
    </citation>
    <scope>NUCLEOTIDE SEQUENCE [LARGE SCALE GENOMIC DNA]</scope>
    <source>
        <strain evidence="5">JCM 17459</strain>
    </source>
</reference>
<sequence>MSDDTFPVSCCPARGAGDSPYCDRCDLLVGLDGVHVTAVERDDGSGVLTVTVESAPRLEGCPRCGVVAVSRGRSVVELIDAPMAGRPVRIRWRKRSWRCPDRACPTGAFTEQNPAVAAPRALLTTRAVDWAVGQLRRENASVQGLARQLGVSWRTAWRAIKPVLARAAADESRFTGVSTLGVDEHIWHHVSVKDRGPKELTGMVDLTRDHTGKVRARLLDLVPGRSTKTYADWLKARGKDFRDRVQIATLDPFSGYKRAIDDELEDATAVLDAFHVIRLGTAAVDEVRRRVQQQTLGHRGRKGDPLYGIRNILRAGIENLTDRQWHRLTRAVTADERHEEVFLAFQCAQALRAAYKATDPAAGRRQAEKILNTFHTCPIPEIARLGRTLRRWREAFLAYFTTDRATNGGTEAVNGLIELHRRIARGFRNYDNYRLRMLLIAGGLTP</sequence>
<feature type="domain" description="Transposase IS204/IS1001/IS1096/IS1165 zinc-finger" evidence="3">
    <location>
        <begin position="60"/>
        <end position="101"/>
    </location>
</feature>
<name>A0ABP8ESG4_9MICO</name>
<dbReference type="Proteomes" id="UP001499841">
    <property type="component" value="Unassembled WGS sequence"/>
</dbReference>
<gene>
    <name evidence="4" type="ORF">GCM10022262_12420</name>
</gene>
<accession>A0ABP8ESG4</accession>
<evidence type="ECO:0000313" key="4">
    <source>
        <dbReference type="EMBL" id="GAA4286883.1"/>
    </source>
</evidence>
<feature type="domain" description="Transposase IS204/IS1001/IS1096/IS1165 DDE" evidence="1">
    <location>
        <begin position="180"/>
        <end position="437"/>
    </location>
</feature>
<dbReference type="Pfam" id="PF14690">
    <property type="entry name" value="Zn_ribbon_ISL3"/>
    <property type="match status" value="1"/>
</dbReference>